<accession>A0AA38J4Z7</accession>
<evidence type="ECO:0000313" key="2">
    <source>
        <dbReference type="Proteomes" id="UP001168821"/>
    </source>
</evidence>
<protein>
    <submittedName>
        <fullName evidence="1">Uncharacterized protein</fullName>
    </submittedName>
</protein>
<gene>
    <name evidence="1" type="ORF">Zmor_001866</name>
</gene>
<dbReference type="AlphaFoldDB" id="A0AA38J4Z7"/>
<dbReference type="Proteomes" id="UP001168821">
    <property type="component" value="Unassembled WGS sequence"/>
</dbReference>
<comment type="caution">
    <text evidence="1">The sequence shown here is derived from an EMBL/GenBank/DDBJ whole genome shotgun (WGS) entry which is preliminary data.</text>
</comment>
<sequence>MKGYINVEMIDMVRSAEHLEMDLKLDISTVKLSPVGIYQTIELSMPLLSVSDKMEDFFQLPRTGVIKEPNTKWETLSIVPENVCSLGEFK</sequence>
<keyword evidence="2" id="KW-1185">Reference proteome</keyword>
<proteinExistence type="predicted"/>
<name>A0AA38J4Z7_9CUCU</name>
<reference evidence="1" key="1">
    <citation type="journal article" date="2023" name="G3 (Bethesda)">
        <title>Whole genome assemblies of Zophobas morio and Tenebrio molitor.</title>
        <authorList>
            <person name="Kaur S."/>
            <person name="Stinson S.A."/>
            <person name="diCenzo G.C."/>
        </authorList>
    </citation>
    <scope>NUCLEOTIDE SEQUENCE</scope>
    <source>
        <strain evidence="1">QUZm001</strain>
    </source>
</reference>
<evidence type="ECO:0000313" key="1">
    <source>
        <dbReference type="EMBL" id="KAJ3666424.1"/>
    </source>
</evidence>
<dbReference type="EMBL" id="JALNTZ010000001">
    <property type="protein sequence ID" value="KAJ3666424.1"/>
    <property type="molecule type" value="Genomic_DNA"/>
</dbReference>
<organism evidence="1 2">
    <name type="scientific">Zophobas morio</name>
    <dbReference type="NCBI Taxonomy" id="2755281"/>
    <lineage>
        <taxon>Eukaryota</taxon>
        <taxon>Metazoa</taxon>
        <taxon>Ecdysozoa</taxon>
        <taxon>Arthropoda</taxon>
        <taxon>Hexapoda</taxon>
        <taxon>Insecta</taxon>
        <taxon>Pterygota</taxon>
        <taxon>Neoptera</taxon>
        <taxon>Endopterygota</taxon>
        <taxon>Coleoptera</taxon>
        <taxon>Polyphaga</taxon>
        <taxon>Cucujiformia</taxon>
        <taxon>Tenebrionidae</taxon>
        <taxon>Zophobas</taxon>
    </lineage>
</organism>